<dbReference type="InterPro" id="IPR007219">
    <property type="entry name" value="XnlR_reg_dom"/>
</dbReference>
<dbReference type="GO" id="GO:0003677">
    <property type="term" value="F:DNA binding"/>
    <property type="evidence" value="ECO:0007669"/>
    <property type="project" value="InterPro"/>
</dbReference>
<reference evidence="9" key="1">
    <citation type="journal article" date="2014" name="Genome Announc.">
        <title>Genome sequence and annotation of Acremonium chrysogenum, producer of the beta-lactam antibiotic cephalosporin C.</title>
        <authorList>
            <person name="Terfehr D."/>
            <person name="Dahlmann T.A."/>
            <person name="Specht T."/>
            <person name="Zadra I."/>
            <person name="Kuernsteiner H."/>
            <person name="Kueck U."/>
        </authorList>
    </citation>
    <scope>NUCLEOTIDE SEQUENCE [LARGE SCALE GENOMIC DNA]</scope>
    <source>
        <strain evidence="9">ATCC 11550 / CBS 779.69 / DSM 880 / IAM 14645 / JCM 23072 / IMI 49137</strain>
    </source>
</reference>
<gene>
    <name evidence="8" type="ORF">ACRE_075020</name>
</gene>
<evidence type="ECO:0000256" key="3">
    <source>
        <dbReference type="ARBA" id="ARBA00023015"/>
    </source>
</evidence>
<dbReference type="Pfam" id="PF04082">
    <property type="entry name" value="Fungal_trans"/>
    <property type="match status" value="1"/>
</dbReference>
<evidence type="ECO:0000256" key="5">
    <source>
        <dbReference type="ARBA" id="ARBA00023242"/>
    </source>
</evidence>
<dbReference type="Pfam" id="PF00172">
    <property type="entry name" value="Zn_clus"/>
    <property type="match status" value="1"/>
</dbReference>
<dbReference type="Proteomes" id="UP000029964">
    <property type="component" value="Unassembled WGS sequence"/>
</dbReference>
<dbReference type="SMART" id="SM00066">
    <property type="entry name" value="GAL4"/>
    <property type="match status" value="1"/>
</dbReference>
<comment type="subcellular location">
    <subcellularLocation>
        <location evidence="1">Nucleus</location>
    </subcellularLocation>
</comment>
<keyword evidence="4" id="KW-0804">Transcription</keyword>
<feature type="compositionally biased region" description="Basic and acidic residues" evidence="6">
    <location>
        <begin position="120"/>
        <end position="147"/>
    </location>
</feature>
<dbReference type="GO" id="GO:0005634">
    <property type="term" value="C:nucleus"/>
    <property type="evidence" value="ECO:0007669"/>
    <property type="project" value="UniProtKB-SubCell"/>
</dbReference>
<keyword evidence="5" id="KW-0539">Nucleus</keyword>
<feature type="compositionally biased region" description="Polar residues" evidence="6">
    <location>
        <begin position="171"/>
        <end position="182"/>
    </location>
</feature>
<evidence type="ECO:0000313" key="8">
    <source>
        <dbReference type="EMBL" id="KFH41777.1"/>
    </source>
</evidence>
<feature type="compositionally biased region" description="Polar residues" evidence="6">
    <location>
        <begin position="785"/>
        <end position="798"/>
    </location>
</feature>
<evidence type="ECO:0000256" key="2">
    <source>
        <dbReference type="ARBA" id="ARBA00022723"/>
    </source>
</evidence>
<dbReference type="InterPro" id="IPR036864">
    <property type="entry name" value="Zn2-C6_fun-type_DNA-bd_sf"/>
</dbReference>
<dbReference type="EMBL" id="JPKY01000115">
    <property type="protein sequence ID" value="KFH41777.1"/>
    <property type="molecule type" value="Genomic_DNA"/>
</dbReference>
<keyword evidence="2" id="KW-0479">Metal-binding</keyword>
<feature type="domain" description="Zn(2)-C6 fungal-type" evidence="7">
    <location>
        <begin position="55"/>
        <end position="85"/>
    </location>
</feature>
<dbReference type="HOGENOM" id="CLU_011017_1_1_1"/>
<dbReference type="Gene3D" id="4.10.240.10">
    <property type="entry name" value="Zn(2)-C6 fungal-type DNA-binding domain"/>
    <property type="match status" value="1"/>
</dbReference>
<evidence type="ECO:0000313" key="9">
    <source>
        <dbReference type="Proteomes" id="UP000029964"/>
    </source>
</evidence>
<sequence length="907" mass="99475">MTGCSPRPRTTLCSGIPPASERATPPFTAIAAMAGDAEADAAASGGQPQAMEPLACVTCRARKLKCDRVKPACARCVKVNNECVYPEARRKPTFKRRNVKELEARLGTSQVEVFLKEVSKHDQDEHDQDGHDEGKHDRDDQDGHGEDNANSSAPSMDTGSRTAEYDFATDHSGQSRPSQGHTETPMELPDLMPEDGSDNVFEDAQLMNLGLTEALPPFEIMEELNILYFNHHHANLPIVHPGRFWQAFYGSPLRKPPMSLQYAIWAIAARFHPKYDKYSEVFYTRARQYADGDEMKASPANGAGEHFITIAHAQTYALIATYEANCMLFTRASITGAKSVRLAQMMGLDRLDCDQDGIPPALGPVTSWVEMEERRRTFWGAFVMDAHASISTGWSSLINTPDVVTRLPAPDSAFLSGTEEQSCFLEEAFKGGQYSGFASTVVVCRILKAIIHHVNRPKPYDRPEDLMNGPFWVRHRELDNELSSAFMFLPENLSLPRNIRDPTALFTNLNLHAAVICLHHAAIEKAEENGHADTIKRTSVSRLKATAEEVCNIIKLISHNAAEAFKSPLSALSLYCAFTVYIYLARDDPENSLDSIDRANLEILTSAMEASSRVNRITSVFLRQVWLDVESNGLEGKMHIPALKKYRDGYYPVCSNIPMIARHAVGRHSMIAPVLPGRLPLDKPQGKLPPSSLRFPKTALPPPYNQTQQKTAAAFQPVLGPVTRNISCSDSRKEAAHCQKRKRMSPSPIPSGRVDLGVGGMSARDSTGIGMDFENQGGILGPEVLSSSGTKPQRTQPGSVALPDRAHSSSSSSSPLNRVSGYAETQSGSSHTSPGIFGLGNTAEENRVDLRPFQDRIATPIWQTSAEELFLAQISGSLVNNTFAGDGTDTWGILDEQLDWGNSSSAN</sequence>
<dbReference type="STRING" id="857340.A0A086SXE5"/>
<dbReference type="OrthoDB" id="4456959at2759"/>
<feature type="compositionally biased region" description="Polar residues" evidence="6">
    <location>
        <begin position="823"/>
        <end position="833"/>
    </location>
</feature>
<dbReference type="PROSITE" id="PS50048">
    <property type="entry name" value="ZN2_CY6_FUNGAL_2"/>
    <property type="match status" value="1"/>
</dbReference>
<dbReference type="InterPro" id="IPR050815">
    <property type="entry name" value="TF_fung"/>
</dbReference>
<keyword evidence="9" id="KW-1185">Reference proteome</keyword>
<feature type="compositionally biased region" description="Polar residues" evidence="6">
    <location>
        <begin position="148"/>
        <end position="161"/>
    </location>
</feature>
<evidence type="ECO:0000256" key="1">
    <source>
        <dbReference type="ARBA" id="ARBA00004123"/>
    </source>
</evidence>
<name>A0A086SXE5_HAPC1</name>
<dbReference type="CDD" id="cd12148">
    <property type="entry name" value="fungal_TF_MHR"/>
    <property type="match status" value="1"/>
</dbReference>
<evidence type="ECO:0000256" key="6">
    <source>
        <dbReference type="SAM" id="MobiDB-lite"/>
    </source>
</evidence>
<proteinExistence type="predicted"/>
<evidence type="ECO:0000256" key="4">
    <source>
        <dbReference type="ARBA" id="ARBA00023163"/>
    </source>
</evidence>
<organism evidence="8 9">
    <name type="scientific">Hapsidospora chrysogenum (strain ATCC 11550 / CBS 779.69 / DSM 880 / IAM 14645 / JCM 23072 / IMI 49137)</name>
    <name type="common">Acremonium chrysogenum</name>
    <dbReference type="NCBI Taxonomy" id="857340"/>
    <lineage>
        <taxon>Eukaryota</taxon>
        <taxon>Fungi</taxon>
        <taxon>Dikarya</taxon>
        <taxon>Ascomycota</taxon>
        <taxon>Pezizomycotina</taxon>
        <taxon>Sordariomycetes</taxon>
        <taxon>Hypocreomycetidae</taxon>
        <taxon>Hypocreales</taxon>
        <taxon>Bionectriaceae</taxon>
        <taxon>Hapsidospora</taxon>
    </lineage>
</organism>
<dbReference type="PANTHER" id="PTHR47338:SF10">
    <property type="entry name" value="TRANSCRIPTION FACTOR DOMAIN-CONTAINING PROTEIN-RELATED"/>
    <property type="match status" value="1"/>
</dbReference>
<feature type="region of interest" description="Disordered" evidence="6">
    <location>
        <begin position="730"/>
        <end position="840"/>
    </location>
</feature>
<dbReference type="SUPFAM" id="SSF57701">
    <property type="entry name" value="Zn2/Cys6 DNA-binding domain"/>
    <property type="match status" value="1"/>
</dbReference>
<dbReference type="SMART" id="SM00906">
    <property type="entry name" value="Fungal_trans"/>
    <property type="match status" value="1"/>
</dbReference>
<dbReference type="PROSITE" id="PS00463">
    <property type="entry name" value="ZN2_CY6_FUNGAL_1"/>
    <property type="match status" value="1"/>
</dbReference>
<dbReference type="GO" id="GO:0008270">
    <property type="term" value="F:zinc ion binding"/>
    <property type="evidence" value="ECO:0007669"/>
    <property type="project" value="InterPro"/>
</dbReference>
<dbReference type="GO" id="GO:0000981">
    <property type="term" value="F:DNA-binding transcription factor activity, RNA polymerase II-specific"/>
    <property type="evidence" value="ECO:0007669"/>
    <property type="project" value="InterPro"/>
</dbReference>
<keyword evidence="3" id="KW-0805">Transcription regulation</keyword>
<protein>
    <submittedName>
        <fullName evidence="8">Putative transcriptional regulatory protein-like protein</fullName>
    </submittedName>
</protein>
<dbReference type="PANTHER" id="PTHR47338">
    <property type="entry name" value="ZN(II)2CYS6 TRANSCRIPTION FACTOR (EUROFUNG)-RELATED"/>
    <property type="match status" value="1"/>
</dbReference>
<dbReference type="CDD" id="cd00067">
    <property type="entry name" value="GAL4"/>
    <property type="match status" value="1"/>
</dbReference>
<comment type="caution">
    <text evidence="8">The sequence shown here is derived from an EMBL/GenBank/DDBJ whole genome shotgun (WGS) entry which is preliminary data.</text>
</comment>
<dbReference type="GO" id="GO:0006351">
    <property type="term" value="P:DNA-templated transcription"/>
    <property type="evidence" value="ECO:0007669"/>
    <property type="project" value="InterPro"/>
</dbReference>
<dbReference type="AlphaFoldDB" id="A0A086SXE5"/>
<dbReference type="InterPro" id="IPR001138">
    <property type="entry name" value="Zn2Cys6_DnaBD"/>
</dbReference>
<feature type="region of interest" description="Disordered" evidence="6">
    <location>
        <begin position="120"/>
        <end position="198"/>
    </location>
</feature>
<accession>A0A086SXE5</accession>
<feature type="region of interest" description="Disordered" evidence="6">
    <location>
        <begin position="1"/>
        <end position="21"/>
    </location>
</feature>
<evidence type="ECO:0000259" key="7">
    <source>
        <dbReference type="PROSITE" id="PS50048"/>
    </source>
</evidence>